<dbReference type="RefSeq" id="XP_022492210.1">
    <property type="nucleotide sequence ID" value="XM_022627141.1"/>
</dbReference>
<sequence length="103" mass="11584">MVNTTIDSNPLDPNYVERRNSLDANDQSQRSKAAGKGMDIYVDRNVAPSPHTMCSELAHQHALEHLHENIEHWSQKVMAEHSNLLSDPTADRGFQAHPEELGE</sequence>
<organism evidence="2 3">
    <name type="scientific">Penicillium arizonense</name>
    <dbReference type="NCBI Taxonomy" id="1835702"/>
    <lineage>
        <taxon>Eukaryota</taxon>
        <taxon>Fungi</taxon>
        <taxon>Dikarya</taxon>
        <taxon>Ascomycota</taxon>
        <taxon>Pezizomycotina</taxon>
        <taxon>Eurotiomycetes</taxon>
        <taxon>Eurotiomycetidae</taxon>
        <taxon>Eurotiales</taxon>
        <taxon>Aspergillaceae</taxon>
        <taxon>Penicillium</taxon>
    </lineage>
</organism>
<protein>
    <submittedName>
        <fullName evidence="2">Uncharacterized protein</fullName>
    </submittedName>
</protein>
<evidence type="ECO:0000313" key="3">
    <source>
        <dbReference type="Proteomes" id="UP000177622"/>
    </source>
</evidence>
<name>A0A1F5LUE9_PENAI</name>
<keyword evidence="3" id="KW-1185">Reference proteome</keyword>
<dbReference type="GeneID" id="34571875"/>
<dbReference type="AlphaFoldDB" id="A0A1F5LUE9"/>
<evidence type="ECO:0000313" key="2">
    <source>
        <dbReference type="EMBL" id="OGE56783.1"/>
    </source>
</evidence>
<feature type="region of interest" description="Disordered" evidence="1">
    <location>
        <begin position="81"/>
        <end position="103"/>
    </location>
</feature>
<proteinExistence type="predicted"/>
<dbReference type="EMBL" id="LXJU01000002">
    <property type="protein sequence ID" value="OGE56783.1"/>
    <property type="molecule type" value="Genomic_DNA"/>
</dbReference>
<evidence type="ECO:0000256" key="1">
    <source>
        <dbReference type="SAM" id="MobiDB-lite"/>
    </source>
</evidence>
<feature type="region of interest" description="Disordered" evidence="1">
    <location>
        <begin position="1"/>
        <end position="39"/>
    </location>
</feature>
<dbReference type="OrthoDB" id="4289657at2759"/>
<reference evidence="2 3" key="1">
    <citation type="journal article" date="2016" name="Sci. Rep.">
        <title>Penicillium arizonense, a new, genome sequenced fungal species, reveals a high chemical diversity in secreted metabolites.</title>
        <authorList>
            <person name="Grijseels S."/>
            <person name="Nielsen J.C."/>
            <person name="Randelovic M."/>
            <person name="Nielsen J."/>
            <person name="Nielsen K.F."/>
            <person name="Workman M."/>
            <person name="Frisvad J.C."/>
        </authorList>
    </citation>
    <scope>NUCLEOTIDE SEQUENCE [LARGE SCALE GENOMIC DNA]</scope>
    <source>
        <strain evidence="2 3">CBS 141311</strain>
    </source>
</reference>
<comment type="caution">
    <text evidence="2">The sequence shown here is derived from an EMBL/GenBank/DDBJ whole genome shotgun (WGS) entry which is preliminary data.</text>
</comment>
<dbReference type="Proteomes" id="UP000177622">
    <property type="component" value="Unassembled WGS sequence"/>
</dbReference>
<gene>
    <name evidence="2" type="ORF">PENARI_c002G00184</name>
</gene>
<feature type="compositionally biased region" description="Polar residues" evidence="1">
    <location>
        <begin position="22"/>
        <end position="31"/>
    </location>
</feature>
<accession>A0A1F5LUE9</accession>